<keyword evidence="7 10" id="KW-1133">Transmembrane helix</keyword>
<evidence type="ECO:0000256" key="6">
    <source>
        <dbReference type="ARBA" id="ARBA00022753"/>
    </source>
</evidence>
<evidence type="ECO:0000256" key="10">
    <source>
        <dbReference type="RuleBase" id="RU363079"/>
    </source>
</evidence>
<feature type="transmembrane region" description="Helical" evidence="10">
    <location>
        <begin position="398"/>
        <end position="417"/>
    </location>
</feature>
<dbReference type="AlphaFoldDB" id="A0A8K0GUS6"/>
<feature type="transmembrane region" description="Helical" evidence="10">
    <location>
        <begin position="429"/>
        <end position="453"/>
    </location>
</feature>
<evidence type="ECO:0000256" key="5">
    <source>
        <dbReference type="ARBA" id="ARBA00022729"/>
    </source>
</evidence>
<evidence type="ECO:0000313" key="12">
    <source>
        <dbReference type="Proteomes" id="UP000796880"/>
    </source>
</evidence>
<proteinExistence type="inferred from homology"/>
<organism evidence="11 12">
    <name type="scientific">Rhamnella rubrinervis</name>
    <dbReference type="NCBI Taxonomy" id="2594499"/>
    <lineage>
        <taxon>Eukaryota</taxon>
        <taxon>Viridiplantae</taxon>
        <taxon>Streptophyta</taxon>
        <taxon>Embryophyta</taxon>
        <taxon>Tracheophyta</taxon>
        <taxon>Spermatophyta</taxon>
        <taxon>Magnoliopsida</taxon>
        <taxon>eudicotyledons</taxon>
        <taxon>Gunneridae</taxon>
        <taxon>Pentapetalae</taxon>
        <taxon>rosids</taxon>
        <taxon>fabids</taxon>
        <taxon>Rosales</taxon>
        <taxon>Rhamnaceae</taxon>
        <taxon>rhamnoid group</taxon>
        <taxon>Rhamneae</taxon>
        <taxon>Rhamnella</taxon>
    </lineage>
</organism>
<dbReference type="SUPFAM" id="SSF103473">
    <property type="entry name" value="MFS general substrate transporter"/>
    <property type="match status" value="1"/>
</dbReference>
<keyword evidence="9 10" id="KW-0472">Membrane</keyword>
<feature type="transmembrane region" description="Helical" evidence="10">
    <location>
        <begin position="338"/>
        <end position="360"/>
    </location>
</feature>
<reference evidence="11" key="1">
    <citation type="submission" date="2020-03" db="EMBL/GenBank/DDBJ databases">
        <title>A high-quality chromosome-level genome assembly of a woody plant with both climbing and erect habits, Rhamnella rubrinervis.</title>
        <authorList>
            <person name="Lu Z."/>
            <person name="Yang Y."/>
            <person name="Zhu X."/>
            <person name="Sun Y."/>
        </authorList>
    </citation>
    <scope>NUCLEOTIDE SEQUENCE</scope>
    <source>
        <strain evidence="11">BYM</strain>
        <tissue evidence="11">Leaf</tissue>
    </source>
</reference>
<comment type="caution">
    <text evidence="11">The sequence shown here is derived from an EMBL/GenBank/DDBJ whole genome shotgun (WGS) entry which is preliminary data.</text>
</comment>
<dbReference type="GO" id="GO:0000139">
    <property type="term" value="C:Golgi membrane"/>
    <property type="evidence" value="ECO:0007669"/>
    <property type="project" value="UniProtKB-SubCell"/>
</dbReference>
<feature type="signal peptide" evidence="10">
    <location>
        <begin position="1"/>
        <end position="25"/>
    </location>
</feature>
<dbReference type="OrthoDB" id="1666796at2759"/>
<gene>
    <name evidence="11" type="ORF">FNV43_RR21088</name>
</gene>
<protein>
    <recommendedName>
        <fullName evidence="10">Transmembrane 9 superfamily member</fullName>
    </recommendedName>
</protein>
<keyword evidence="6" id="KW-0967">Endosome</keyword>
<dbReference type="GO" id="GO:0010008">
    <property type="term" value="C:endosome membrane"/>
    <property type="evidence" value="ECO:0007669"/>
    <property type="project" value="UniProtKB-SubCell"/>
</dbReference>
<keyword evidence="4 10" id="KW-0812">Transmembrane</keyword>
<keyword evidence="5 10" id="KW-0732">Signal</keyword>
<evidence type="ECO:0000256" key="1">
    <source>
        <dbReference type="ARBA" id="ARBA00004337"/>
    </source>
</evidence>
<evidence type="ECO:0000256" key="9">
    <source>
        <dbReference type="ARBA" id="ARBA00023136"/>
    </source>
</evidence>
<feature type="transmembrane region" description="Helical" evidence="10">
    <location>
        <begin position="271"/>
        <end position="295"/>
    </location>
</feature>
<comment type="similarity">
    <text evidence="3 10">Belongs to the nonaspanin (TM9SF) (TC 9.A.2) family.</text>
</comment>
<sequence>MGKTLAVPLIIAFLSLCLVLNQVRSDASDHHYKDGDLVPLYANKVGPFHNPSETYRYFDLPFCSQGHVKEKKEALGEKLAKEEVARFRAAVSKDYYFQMYYDDLPIWGFIGKDRVIEINVRTDPNALLDLTEDKEVDMELMYTVKWKETSIPFDKRMDKYSQSSSLPHHLEIHWFSIINSCVTVLLLTGFLATILMRVLKNDFVKYAHDEESAEDQEETGWKYIHGDVFRYPKYKSLFAASLGSGTQLFTLTIFIFILALVGVFYPYNRGALFTALVVIYALTSGIAGYIATSFYCQLEGTNWVRNLLLTGCLFCGPLFLTFCFLNTVAIAYTATAALPFGTIVVIVLIWTLVTSPLLVLGGIAGKNSKAEFQAPCRTTKYPREIPPLPWYRGSIPQMAMAGFLPFSAIYIELYYIFASVWGHRIYTIYSILFIVFIILLIVTAFITVALTYFQLAAEDHEWWWRFLPKKKSESEGYGTAQNWIDYVSKDLGYAALLNMFGLLSQIVCEREYQ</sequence>
<comment type="subcellular location">
    <subcellularLocation>
        <location evidence="1">Endosome membrane</location>
        <topology evidence="1">Multi-pass membrane protein</topology>
    </subcellularLocation>
    <subcellularLocation>
        <location evidence="2">Golgi apparatus membrane</location>
        <topology evidence="2">Multi-pass membrane protein</topology>
    </subcellularLocation>
</comment>
<dbReference type="GO" id="GO:0072657">
    <property type="term" value="P:protein localization to membrane"/>
    <property type="evidence" value="ECO:0007669"/>
    <property type="project" value="TreeGrafter"/>
</dbReference>
<dbReference type="PANTHER" id="PTHR10766:SF169">
    <property type="entry name" value="TRANSMEMBRANE 9 SUPERFAMILY MEMBER"/>
    <property type="match status" value="1"/>
</dbReference>
<dbReference type="InterPro" id="IPR004240">
    <property type="entry name" value="EMP70"/>
</dbReference>
<name>A0A8K0GUS6_9ROSA</name>
<evidence type="ECO:0000256" key="2">
    <source>
        <dbReference type="ARBA" id="ARBA00004653"/>
    </source>
</evidence>
<feature type="transmembrane region" description="Helical" evidence="10">
    <location>
        <begin position="307"/>
        <end position="332"/>
    </location>
</feature>
<feature type="transmembrane region" description="Helical" evidence="10">
    <location>
        <begin position="237"/>
        <end position="265"/>
    </location>
</feature>
<evidence type="ECO:0000256" key="3">
    <source>
        <dbReference type="ARBA" id="ARBA00005227"/>
    </source>
</evidence>
<evidence type="ECO:0000256" key="8">
    <source>
        <dbReference type="ARBA" id="ARBA00023034"/>
    </source>
</evidence>
<accession>A0A8K0GUS6</accession>
<feature type="chain" id="PRO_5035488882" description="Transmembrane 9 superfamily member" evidence="10">
    <location>
        <begin position="26"/>
        <end position="513"/>
    </location>
</feature>
<keyword evidence="12" id="KW-1185">Reference proteome</keyword>
<feature type="transmembrane region" description="Helical" evidence="10">
    <location>
        <begin position="172"/>
        <end position="195"/>
    </location>
</feature>
<dbReference type="EMBL" id="VOIH02000009">
    <property type="protein sequence ID" value="KAF3438326.1"/>
    <property type="molecule type" value="Genomic_DNA"/>
</dbReference>
<dbReference type="Proteomes" id="UP000796880">
    <property type="component" value="Unassembled WGS sequence"/>
</dbReference>
<evidence type="ECO:0000313" key="11">
    <source>
        <dbReference type="EMBL" id="KAF3438326.1"/>
    </source>
</evidence>
<comment type="caution">
    <text evidence="10">Lacks conserved residue(s) required for the propagation of feature annotation.</text>
</comment>
<dbReference type="Pfam" id="PF02990">
    <property type="entry name" value="EMP70"/>
    <property type="match status" value="1"/>
</dbReference>
<evidence type="ECO:0000256" key="7">
    <source>
        <dbReference type="ARBA" id="ARBA00022989"/>
    </source>
</evidence>
<evidence type="ECO:0000256" key="4">
    <source>
        <dbReference type="ARBA" id="ARBA00022692"/>
    </source>
</evidence>
<dbReference type="PANTHER" id="PTHR10766">
    <property type="entry name" value="TRANSMEMBRANE 9 SUPERFAMILY PROTEIN"/>
    <property type="match status" value="1"/>
</dbReference>
<dbReference type="InterPro" id="IPR036259">
    <property type="entry name" value="MFS_trans_sf"/>
</dbReference>
<keyword evidence="8" id="KW-0333">Golgi apparatus</keyword>